<dbReference type="PANTHER" id="PTHR42804">
    <property type="entry name" value="ALDEHYDE DEHYDROGENASE"/>
    <property type="match status" value="1"/>
</dbReference>
<keyword evidence="2 6" id="KW-0560">Oxidoreductase</keyword>
<evidence type="ECO:0000313" key="9">
    <source>
        <dbReference type="Proteomes" id="UP000248724"/>
    </source>
</evidence>
<evidence type="ECO:0000256" key="1">
    <source>
        <dbReference type="ARBA" id="ARBA00009986"/>
    </source>
</evidence>
<dbReference type="PROSITE" id="PS00687">
    <property type="entry name" value="ALDEHYDE_DEHYDR_GLU"/>
    <property type="match status" value="1"/>
</dbReference>
<dbReference type="InterPro" id="IPR015590">
    <property type="entry name" value="Aldehyde_DH_dom"/>
</dbReference>
<dbReference type="PANTHER" id="PTHR42804:SF1">
    <property type="entry name" value="ALDEHYDE DEHYDROGENASE-RELATED"/>
    <property type="match status" value="1"/>
</dbReference>
<dbReference type="InterPro" id="IPR029510">
    <property type="entry name" value="Ald_DH_CS_GLU"/>
</dbReference>
<dbReference type="SUPFAM" id="SSF53720">
    <property type="entry name" value="ALDH-like"/>
    <property type="match status" value="1"/>
</dbReference>
<dbReference type="EMBL" id="QHBU01000116">
    <property type="protein sequence ID" value="PZR81343.1"/>
    <property type="molecule type" value="Genomic_DNA"/>
</dbReference>
<evidence type="ECO:0000256" key="3">
    <source>
        <dbReference type="ARBA" id="ARBA00024226"/>
    </source>
</evidence>
<feature type="domain" description="Aldehyde dehydrogenase" evidence="7">
    <location>
        <begin position="13"/>
        <end position="435"/>
    </location>
</feature>
<sequence>MRRGDLLYVGGEWIASTGNRSIAVVNPATEEEVAAVPDGTTEDVDAAVRAARLAFPAWSALPVAERTRFLAALRDGMAARQAELAETITAEMGAPLKVATNVQTGLPLQVLASYLDLAGTMGATETVGNSMVMHEPVGVVAAITPWNYPLHQTIAKLAPALLAGCTVVHKPSEVAPLSTHILAEIAESIGLPAGVYNLVSGTGAVVGEALASHPDVDMVSFTGSTRAGRRVSELASATVKRVALELGGKSANVILDDADITVAVKVGVANCFLNSGQTCTAWTRMLAPASRYDEVVSLAAETAAAYTVGDPTDPATRLGPLATAGQRERVLSYVDRGAAEGARLVCGGREGTGLPERGYYVAPTVFADVAADATIAQEEIFGPVLSIIRCADEEDAVRIANSTQYGLAGAVWSADVDHAVAVARRLRTGQVDINGA</sequence>
<dbReference type="PROSITE" id="PS00070">
    <property type="entry name" value="ALDEHYDE_DEHYDR_CYS"/>
    <property type="match status" value="1"/>
</dbReference>
<gene>
    <name evidence="8" type="ORF">DLM65_06150</name>
</gene>
<dbReference type="InterPro" id="IPR016162">
    <property type="entry name" value="Ald_DH_N"/>
</dbReference>
<dbReference type="FunFam" id="3.40.605.10:FF:000007">
    <property type="entry name" value="NAD/NADP-dependent betaine aldehyde dehydrogenase"/>
    <property type="match status" value="1"/>
</dbReference>
<dbReference type="InterPro" id="IPR016161">
    <property type="entry name" value="Ald_DH/histidinol_DH"/>
</dbReference>
<accession>A0A2W5Z7T1</accession>
<evidence type="ECO:0000256" key="4">
    <source>
        <dbReference type="ARBA" id="ARBA00049194"/>
    </source>
</evidence>
<dbReference type="CDD" id="cd07138">
    <property type="entry name" value="ALDH_CddD_SSP0762"/>
    <property type="match status" value="1"/>
</dbReference>
<dbReference type="GO" id="GO:0004029">
    <property type="term" value="F:aldehyde dehydrogenase (NAD+) activity"/>
    <property type="evidence" value="ECO:0007669"/>
    <property type="project" value="UniProtKB-EC"/>
</dbReference>
<protein>
    <recommendedName>
        <fullName evidence="3">aldehyde dehydrogenase (NAD(+))</fullName>
        <ecNumber evidence="3">1.2.1.3</ecNumber>
    </recommendedName>
</protein>
<dbReference type="AlphaFoldDB" id="A0A2W5Z7T1"/>
<evidence type="ECO:0000259" key="7">
    <source>
        <dbReference type="Pfam" id="PF00171"/>
    </source>
</evidence>
<feature type="active site" evidence="5">
    <location>
        <position position="245"/>
    </location>
</feature>
<evidence type="ECO:0000256" key="5">
    <source>
        <dbReference type="PROSITE-ProRule" id="PRU10007"/>
    </source>
</evidence>
<name>A0A2W5Z7T1_9BACT</name>
<reference evidence="8 9" key="1">
    <citation type="journal article" date="2017" name="Nature">
        <title>Atmospheric trace gases support primary production in Antarctic desert surface soil.</title>
        <authorList>
            <person name="Ji M."/>
            <person name="Greening C."/>
            <person name="Vanwonterghem I."/>
            <person name="Carere C.R."/>
            <person name="Bay S.K."/>
            <person name="Steen J.A."/>
            <person name="Montgomery K."/>
            <person name="Lines T."/>
            <person name="Beardall J."/>
            <person name="van Dorst J."/>
            <person name="Snape I."/>
            <person name="Stott M.B."/>
            <person name="Hugenholtz P."/>
            <person name="Ferrari B.C."/>
        </authorList>
    </citation>
    <scope>NUCLEOTIDE SEQUENCE [LARGE SCALE GENOMIC DNA]</scope>
    <source>
        <strain evidence="8">RRmetagenome_bin12</strain>
    </source>
</reference>
<dbReference type="Gene3D" id="3.40.605.10">
    <property type="entry name" value="Aldehyde Dehydrogenase, Chain A, domain 1"/>
    <property type="match status" value="1"/>
</dbReference>
<evidence type="ECO:0000256" key="2">
    <source>
        <dbReference type="ARBA" id="ARBA00023002"/>
    </source>
</evidence>
<organism evidence="8 9">
    <name type="scientific">Candidatus Aeolococcus gillhamiae</name>
    <dbReference type="NCBI Taxonomy" id="3127015"/>
    <lineage>
        <taxon>Bacteria</taxon>
        <taxon>Bacillati</taxon>
        <taxon>Candidatus Dormiibacterota</taxon>
        <taxon>Candidatus Dormibacteria</taxon>
        <taxon>Candidatus Aeolococcales</taxon>
        <taxon>Candidatus Aeolococcaceae</taxon>
        <taxon>Candidatus Aeolococcus</taxon>
    </lineage>
</organism>
<feature type="non-terminal residue" evidence="8">
    <location>
        <position position="436"/>
    </location>
</feature>
<dbReference type="Proteomes" id="UP000248724">
    <property type="component" value="Unassembled WGS sequence"/>
</dbReference>
<comment type="catalytic activity">
    <reaction evidence="4">
        <text>an aldehyde + NAD(+) + H2O = a carboxylate + NADH + 2 H(+)</text>
        <dbReference type="Rhea" id="RHEA:16185"/>
        <dbReference type="ChEBI" id="CHEBI:15377"/>
        <dbReference type="ChEBI" id="CHEBI:15378"/>
        <dbReference type="ChEBI" id="CHEBI:17478"/>
        <dbReference type="ChEBI" id="CHEBI:29067"/>
        <dbReference type="ChEBI" id="CHEBI:57540"/>
        <dbReference type="ChEBI" id="CHEBI:57945"/>
        <dbReference type="EC" id="1.2.1.3"/>
    </reaction>
</comment>
<evidence type="ECO:0000256" key="6">
    <source>
        <dbReference type="RuleBase" id="RU003345"/>
    </source>
</evidence>
<dbReference type="InterPro" id="IPR016160">
    <property type="entry name" value="Ald_DH_CS_CYS"/>
</dbReference>
<dbReference type="FunFam" id="3.40.309.10:FF:000012">
    <property type="entry name" value="Betaine aldehyde dehydrogenase"/>
    <property type="match status" value="1"/>
</dbReference>
<evidence type="ECO:0000313" key="8">
    <source>
        <dbReference type="EMBL" id="PZR81343.1"/>
    </source>
</evidence>
<comment type="caution">
    <text evidence="8">The sequence shown here is derived from an EMBL/GenBank/DDBJ whole genome shotgun (WGS) entry which is preliminary data.</text>
</comment>
<dbReference type="InterPro" id="IPR016163">
    <property type="entry name" value="Ald_DH_C"/>
</dbReference>
<dbReference type="Pfam" id="PF00171">
    <property type="entry name" value="Aldedh"/>
    <property type="match status" value="1"/>
</dbReference>
<dbReference type="EC" id="1.2.1.3" evidence="3"/>
<comment type="similarity">
    <text evidence="1 6">Belongs to the aldehyde dehydrogenase family.</text>
</comment>
<proteinExistence type="inferred from homology"/>
<dbReference type="Gene3D" id="3.40.309.10">
    <property type="entry name" value="Aldehyde Dehydrogenase, Chain A, domain 2"/>
    <property type="match status" value="1"/>
</dbReference>